<feature type="repeat" description="PPR" evidence="2">
    <location>
        <begin position="125"/>
        <end position="159"/>
    </location>
</feature>
<dbReference type="AlphaFoldDB" id="A0A7I8ITL7"/>
<dbReference type="PROSITE" id="PS51375">
    <property type="entry name" value="PPR"/>
    <property type="match status" value="4"/>
</dbReference>
<evidence type="ECO:0000313" key="4">
    <source>
        <dbReference type="EMBL" id="CAA2621444.1"/>
    </source>
</evidence>
<reference evidence="4 5" key="1">
    <citation type="submission" date="2019-12" db="EMBL/GenBank/DDBJ databases">
        <authorList>
            <person name="Scholz U."/>
            <person name="Mascher M."/>
            <person name="Fiebig A."/>
        </authorList>
    </citation>
    <scope>NUCLEOTIDE SEQUENCE</scope>
</reference>
<accession>A0A7I8ITL7</accession>
<dbReference type="Proteomes" id="UP001189122">
    <property type="component" value="Unassembled WGS sequence"/>
</dbReference>
<dbReference type="PANTHER" id="PTHR47934:SF26">
    <property type="entry name" value="SMALL RIBOSOMAL SUBUNIT PROTEIN MS78 (RPPR3A)"/>
    <property type="match status" value="1"/>
</dbReference>
<evidence type="ECO:0000256" key="1">
    <source>
        <dbReference type="ARBA" id="ARBA00022737"/>
    </source>
</evidence>
<dbReference type="GO" id="GO:0006396">
    <property type="term" value="P:RNA processing"/>
    <property type="evidence" value="ECO:0007669"/>
    <property type="project" value="TreeGrafter"/>
</dbReference>
<dbReference type="NCBIfam" id="TIGR00756">
    <property type="entry name" value="PPR"/>
    <property type="match status" value="4"/>
</dbReference>
<dbReference type="InterPro" id="IPR051114">
    <property type="entry name" value="Mito_RNA_Proc_CCM1"/>
</dbReference>
<dbReference type="EMBL" id="LR743593">
    <property type="protein sequence ID" value="CAA2621444.1"/>
    <property type="molecule type" value="Genomic_DNA"/>
</dbReference>
<dbReference type="Gene3D" id="1.25.40.10">
    <property type="entry name" value="Tetratricopeptide repeat domain"/>
    <property type="match status" value="4"/>
</dbReference>
<keyword evidence="1" id="KW-0677">Repeat</keyword>
<sequence length="414" mass="47664">MRREVVSPWPLGRFRRFDWPPSSGRRTIPPPPSVSSRAPTPATRRHLRRGLPLQRAMLRSRRHQARRARMFSEMEQILDQMGKETRFCTKEVLFCNVISSYGRARLAYPAVRTFLRIPSFRCQRTIRSFNSLLHALLHCRDFAAVEEFCRDMESYAVSPDTCTYNILINAYYSVRMPDRAWDLFVEMRRRGIQPSAVTFGTLISFLCSNSMLKRAFELKEEMMRLHNMSDEGVRLDAAVYSTLIKALFEAGRKGEVVSLLEEMRASKLEPDAVCYNAIISGFCGENDFTAAFGPDVVSYNVILSRLCRQGRYEDARELFDDMPRRGCLPTFRWKKAVTLLEEMMFKGYRPRPESLSRVVDGLGEADDVDSLVSLVAAAARGNSTDLSMWNTLTQRICREFDQVEACRLVDHLRV</sequence>
<protein>
    <submittedName>
        <fullName evidence="4">Uncharacterized protein</fullName>
    </submittedName>
</protein>
<dbReference type="Pfam" id="PF13041">
    <property type="entry name" value="PPR_2"/>
    <property type="match status" value="3"/>
</dbReference>
<feature type="region of interest" description="Disordered" evidence="3">
    <location>
        <begin position="20"/>
        <end position="46"/>
    </location>
</feature>
<name>A0A7I8ITL7_SPIIN</name>
<evidence type="ECO:0000256" key="3">
    <source>
        <dbReference type="SAM" id="MobiDB-lite"/>
    </source>
</evidence>
<dbReference type="InterPro" id="IPR011990">
    <property type="entry name" value="TPR-like_helical_dom_sf"/>
</dbReference>
<organism evidence="4">
    <name type="scientific">Spirodela intermedia</name>
    <name type="common">Intermediate duckweed</name>
    <dbReference type="NCBI Taxonomy" id="51605"/>
    <lineage>
        <taxon>Eukaryota</taxon>
        <taxon>Viridiplantae</taxon>
        <taxon>Streptophyta</taxon>
        <taxon>Embryophyta</taxon>
        <taxon>Tracheophyta</taxon>
        <taxon>Spermatophyta</taxon>
        <taxon>Magnoliopsida</taxon>
        <taxon>Liliopsida</taxon>
        <taxon>Araceae</taxon>
        <taxon>Lemnoideae</taxon>
        <taxon>Spirodela</taxon>
    </lineage>
</organism>
<feature type="repeat" description="PPR" evidence="2">
    <location>
        <begin position="295"/>
        <end position="329"/>
    </location>
</feature>
<dbReference type="GO" id="GO:0007005">
    <property type="term" value="P:mitochondrion organization"/>
    <property type="evidence" value="ECO:0007669"/>
    <property type="project" value="TreeGrafter"/>
</dbReference>
<gene>
    <name evidence="4" type="ORF">SI7747_06007543</name>
</gene>
<evidence type="ECO:0000256" key="2">
    <source>
        <dbReference type="PROSITE-ProRule" id="PRU00708"/>
    </source>
</evidence>
<dbReference type="GO" id="GO:0003729">
    <property type="term" value="F:mRNA binding"/>
    <property type="evidence" value="ECO:0007669"/>
    <property type="project" value="TreeGrafter"/>
</dbReference>
<dbReference type="GO" id="GO:0005739">
    <property type="term" value="C:mitochondrion"/>
    <property type="evidence" value="ECO:0007669"/>
    <property type="project" value="TreeGrafter"/>
</dbReference>
<keyword evidence="5" id="KW-1185">Reference proteome</keyword>
<dbReference type="EMBL" id="CACRZD030000006">
    <property type="protein sequence ID" value="CAA6661145.1"/>
    <property type="molecule type" value="Genomic_DNA"/>
</dbReference>
<dbReference type="PANTHER" id="PTHR47934">
    <property type="entry name" value="PENTATRICOPEPTIDE REPEAT-CONTAINING PROTEIN PET309, MITOCHONDRIAL"/>
    <property type="match status" value="1"/>
</dbReference>
<dbReference type="InterPro" id="IPR002885">
    <property type="entry name" value="PPR_rpt"/>
</dbReference>
<feature type="repeat" description="PPR" evidence="2">
    <location>
        <begin position="236"/>
        <end position="270"/>
    </location>
</feature>
<proteinExistence type="predicted"/>
<evidence type="ECO:0000313" key="5">
    <source>
        <dbReference type="Proteomes" id="UP001189122"/>
    </source>
</evidence>
<feature type="repeat" description="PPR" evidence="2">
    <location>
        <begin position="160"/>
        <end position="194"/>
    </location>
</feature>